<keyword evidence="1" id="KW-0408">Iron</keyword>
<keyword evidence="1" id="KW-0227">DNA damage</keyword>
<keyword evidence="1" id="KW-0235">DNA replication</keyword>
<proteinExistence type="inferred from homology"/>
<accession>A7SMJ4</accession>
<dbReference type="GO" id="GO:0005634">
    <property type="term" value="C:nucleus"/>
    <property type="evidence" value="ECO:0007669"/>
    <property type="project" value="UniProtKB-SubCell"/>
</dbReference>
<evidence type="ECO:0000259" key="2">
    <source>
        <dbReference type="Pfam" id="PF13087"/>
    </source>
</evidence>
<dbReference type="PhylomeDB" id="A7SMJ4"/>
<dbReference type="EMBL" id="DS469709">
    <property type="protein sequence ID" value="EDO35067.1"/>
    <property type="molecule type" value="Genomic_DNA"/>
</dbReference>
<keyword evidence="1" id="KW-0238">DNA-binding</keyword>
<dbReference type="GO" id="GO:0006281">
    <property type="term" value="P:DNA repair"/>
    <property type="evidence" value="ECO:0007669"/>
    <property type="project" value="UniProtKB-KW"/>
</dbReference>
<evidence type="ECO:0000256" key="1">
    <source>
        <dbReference type="RuleBase" id="RU367041"/>
    </source>
</evidence>
<dbReference type="GO" id="GO:0033567">
    <property type="term" value="P:DNA replication, Okazaki fragment processing"/>
    <property type="evidence" value="ECO:0007669"/>
    <property type="project" value="UniProtKB-UniRule"/>
</dbReference>
<protein>
    <recommendedName>
        <fullName evidence="1">DNA replication ATP-dependent helicase/nuclease</fullName>
        <ecNumber evidence="1">3.1.-.-</ecNumber>
        <ecNumber evidence="1">3.6.4.12</ecNumber>
    </recommendedName>
</protein>
<feature type="non-terminal residue" evidence="3">
    <location>
        <position position="76"/>
    </location>
</feature>
<keyword evidence="1" id="KW-0547">Nucleotide-binding</keyword>
<dbReference type="SUPFAM" id="SSF52540">
    <property type="entry name" value="P-loop containing nucleoside triphosphate hydrolases"/>
    <property type="match status" value="1"/>
</dbReference>
<dbReference type="Proteomes" id="UP000001593">
    <property type="component" value="Unassembled WGS sequence"/>
</dbReference>
<dbReference type="STRING" id="45351.A7SMJ4"/>
<comment type="similarity">
    <text evidence="1">Belongs to the DNA2/NAM7 helicase family.</text>
</comment>
<dbReference type="GO" id="GO:0051539">
    <property type="term" value="F:4 iron, 4 sulfur cluster binding"/>
    <property type="evidence" value="ECO:0007669"/>
    <property type="project" value="UniProtKB-UniRule"/>
</dbReference>
<evidence type="ECO:0000313" key="4">
    <source>
        <dbReference type="Proteomes" id="UP000001593"/>
    </source>
</evidence>
<dbReference type="GO" id="GO:0017108">
    <property type="term" value="F:5'-flap endonuclease activity"/>
    <property type="evidence" value="ECO:0007669"/>
    <property type="project" value="UniProtKB-UniRule"/>
</dbReference>
<keyword evidence="1" id="KW-0540">Nuclease</keyword>
<keyword evidence="1" id="KW-0004">4Fe-4S</keyword>
<organism evidence="3 4">
    <name type="scientific">Nematostella vectensis</name>
    <name type="common">Starlet sea anemone</name>
    <dbReference type="NCBI Taxonomy" id="45351"/>
    <lineage>
        <taxon>Eukaryota</taxon>
        <taxon>Metazoa</taxon>
        <taxon>Cnidaria</taxon>
        <taxon>Anthozoa</taxon>
        <taxon>Hexacorallia</taxon>
        <taxon>Actiniaria</taxon>
        <taxon>Edwardsiidae</taxon>
        <taxon>Nematostella</taxon>
    </lineage>
</organism>
<dbReference type="EC" id="3.6.4.12" evidence="1"/>
<sequence length="76" mass="8489">EEIEINTVDKYQGRDKGCILVSLVRSNDAANVGELLKDWRRVNVAVSRAKRKLILIGSLSTLKASLLLRELLDVLV</sequence>
<keyword evidence="1" id="KW-0234">DNA repair</keyword>
<keyword evidence="1" id="KW-0411">Iron-sulfur</keyword>
<dbReference type="InterPro" id="IPR047187">
    <property type="entry name" value="SF1_C_Upf1"/>
</dbReference>
<comment type="subcellular location">
    <subcellularLocation>
        <location evidence="1">Nucleus</location>
    </subcellularLocation>
    <subcellularLocation>
        <location evidence="1">Chromosome</location>
    </subcellularLocation>
</comment>
<dbReference type="PANTHER" id="PTHR10887:SF433">
    <property type="entry name" value="DNA REPLICATION ATP-DEPENDENT HELICASE_NUCLEASE DNA2"/>
    <property type="match status" value="1"/>
</dbReference>
<comment type="catalytic activity">
    <reaction evidence="1">
        <text>ATP + H2O = ADP + phosphate + H(+)</text>
        <dbReference type="Rhea" id="RHEA:13065"/>
        <dbReference type="ChEBI" id="CHEBI:15377"/>
        <dbReference type="ChEBI" id="CHEBI:15378"/>
        <dbReference type="ChEBI" id="CHEBI:30616"/>
        <dbReference type="ChEBI" id="CHEBI:43474"/>
        <dbReference type="ChEBI" id="CHEBI:456216"/>
        <dbReference type="EC" id="3.6.4.12"/>
    </reaction>
</comment>
<dbReference type="CDD" id="cd18808">
    <property type="entry name" value="SF1_C_Upf1"/>
    <property type="match status" value="1"/>
</dbReference>
<dbReference type="OMA" id="LCVAITR"/>
<name>A7SMJ4_NEMVE</name>
<feature type="non-terminal residue" evidence="3">
    <location>
        <position position="1"/>
    </location>
</feature>
<dbReference type="InterPro" id="IPR027417">
    <property type="entry name" value="P-loop_NTPase"/>
</dbReference>
<feature type="domain" description="DNA2/NAM7 helicase-like C-terminal" evidence="2">
    <location>
        <begin position="2"/>
        <end position="58"/>
    </location>
</feature>
<keyword evidence="1" id="KW-0378">Hydrolase</keyword>
<dbReference type="PANTHER" id="PTHR10887">
    <property type="entry name" value="DNA2/NAM7 HELICASE FAMILY"/>
    <property type="match status" value="1"/>
</dbReference>
<dbReference type="GO" id="GO:0046872">
    <property type="term" value="F:metal ion binding"/>
    <property type="evidence" value="ECO:0007669"/>
    <property type="project" value="UniProtKB-UniRule"/>
</dbReference>
<evidence type="ECO:0000313" key="3">
    <source>
        <dbReference type="EMBL" id="EDO35067.1"/>
    </source>
</evidence>
<dbReference type="AlphaFoldDB" id="A7SMJ4"/>
<dbReference type="Pfam" id="PF13087">
    <property type="entry name" value="AAA_12"/>
    <property type="match status" value="1"/>
</dbReference>
<dbReference type="GO" id="GO:0005524">
    <property type="term" value="F:ATP binding"/>
    <property type="evidence" value="ECO:0007669"/>
    <property type="project" value="UniProtKB-UniRule"/>
</dbReference>
<dbReference type="HOGENOM" id="CLU_159719_1_0_1"/>
<gene>
    <name evidence="3" type="ORF">NEMVEDRAFT_v1g123738</name>
</gene>
<keyword evidence="4" id="KW-1185">Reference proteome</keyword>
<keyword evidence="1" id="KW-0511">Multifunctional enzyme</keyword>
<dbReference type="GO" id="GO:0005694">
    <property type="term" value="C:chromosome"/>
    <property type="evidence" value="ECO:0007669"/>
    <property type="project" value="UniProtKB-SubCell"/>
</dbReference>
<keyword evidence="1" id="KW-0158">Chromosome</keyword>
<dbReference type="GO" id="GO:0016887">
    <property type="term" value="F:ATP hydrolysis activity"/>
    <property type="evidence" value="ECO:0007669"/>
    <property type="project" value="RHEA"/>
</dbReference>
<dbReference type="eggNOG" id="KOG1805">
    <property type="taxonomic scope" value="Eukaryota"/>
</dbReference>
<keyword evidence="1" id="KW-0539">Nucleus</keyword>
<dbReference type="Gene3D" id="3.40.50.300">
    <property type="entry name" value="P-loop containing nucleotide triphosphate hydrolases"/>
    <property type="match status" value="1"/>
</dbReference>
<dbReference type="GO" id="GO:0017116">
    <property type="term" value="F:single-stranded DNA helicase activity"/>
    <property type="evidence" value="ECO:0007669"/>
    <property type="project" value="UniProtKB-UniRule"/>
</dbReference>
<dbReference type="InterPro" id="IPR041679">
    <property type="entry name" value="DNA2/NAM7-like_C"/>
</dbReference>
<dbReference type="InParanoid" id="A7SMJ4"/>
<keyword evidence="1" id="KW-0347">Helicase</keyword>
<comment type="function">
    <text evidence="1">Key enzyme involved in DNA replication and DNA repair. Involved in Okazaki fragments processing by cleaving long flaps that escape FEN1: flaps that are longer than 27 nucleotides are coated by replication protein A complex (RPA), leading to recruit DNA2 which cleaves the flap until it is too short to bind RPA and becomes a substrate for FEN1. Also involved in 5'-end resection of DNA during double-strand break (DSB) repair by mediating the cleavage of 5'-ssDNA.</text>
</comment>
<keyword evidence="1" id="KW-0479">Metal-binding</keyword>
<keyword evidence="1" id="KW-0067">ATP-binding</keyword>
<dbReference type="EC" id="3.1.-.-" evidence="1"/>
<dbReference type="InterPro" id="IPR045055">
    <property type="entry name" value="DNA2/NAM7-like"/>
</dbReference>
<reference evidence="3 4" key="1">
    <citation type="journal article" date="2007" name="Science">
        <title>Sea anemone genome reveals ancestral eumetazoan gene repertoire and genomic organization.</title>
        <authorList>
            <person name="Putnam N.H."/>
            <person name="Srivastava M."/>
            <person name="Hellsten U."/>
            <person name="Dirks B."/>
            <person name="Chapman J."/>
            <person name="Salamov A."/>
            <person name="Terry A."/>
            <person name="Shapiro H."/>
            <person name="Lindquist E."/>
            <person name="Kapitonov V.V."/>
            <person name="Jurka J."/>
            <person name="Genikhovich G."/>
            <person name="Grigoriev I.V."/>
            <person name="Lucas S.M."/>
            <person name="Steele R.E."/>
            <person name="Finnerty J.R."/>
            <person name="Technau U."/>
            <person name="Martindale M.Q."/>
            <person name="Rokhsar D.S."/>
        </authorList>
    </citation>
    <scope>NUCLEOTIDE SEQUENCE [LARGE SCALE GENOMIC DNA]</scope>
    <source>
        <strain evidence="4">CH2 X CH6</strain>
    </source>
</reference>
<dbReference type="GO" id="GO:0003677">
    <property type="term" value="F:DNA binding"/>
    <property type="evidence" value="ECO:0007669"/>
    <property type="project" value="UniProtKB-UniRule"/>
</dbReference>